<accession>A0A2P6R1J5</accession>
<dbReference type="PANTHER" id="PTHR34542">
    <property type="entry name" value="OS08G0359900 PROTEIN"/>
    <property type="match status" value="1"/>
</dbReference>
<evidence type="ECO:0000313" key="2">
    <source>
        <dbReference type="EMBL" id="PRQ40307.1"/>
    </source>
</evidence>
<feature type="region of interest" description="Disordered" evidence="1">
    <location>
        <begin position="56"/>
        <end position="86"/>
    </location>
</feature>
<organism evidence="2 3">
    <name type="scientific">Rosa chinensis</name>
    <name type="common">China rose</name>
    <dbReference type="NCBI Taxonomy" id="74649"/>
    <lineage>
        <taxon>Eukaryota</taxon>
        <taxon>Viridiplantae</taxon>
        <taxon>Streptophyta</taxon>
        <taxon>Embryophyta</taxon>
        <taxon>Tracheophyta</taxon>
        <taxon>Spermatophyta</taxon>
        <taxon>Magnoliopsida</taxon>
        <taxon>eudicotyledons</taxon>
        <taxon>Gunneridae</taxon>
        <taxon>Pentapetalae</taxon>
        <taxon>rosids</taxon>
        <taxon>fabids</taxon>
        <taxon>Rosales</taxon>
        <taxon>Rosaceae</taxon>
        <taxon>Rosoideae</taxon>
        <taxon>Rosoideae incertae sedis</taxon>
        <taxon>Rosa</taxon>
    </lineage>
</organism>
<dbReference type="OMA" id="RRTWRPM"/>
<evidence type="ECO:0000313" key="3">
    <source>
        <dbReference type="Proteomes" id="UP000238479"/>
    </source>
</evidence>
<evidence type="ECO:0000256" key="1">
    <source>
        <dbReference type="SAM" id="MobiDB-lite"/>
    </source>
</evidence>
<sequence length="144" mass="16121">MAVCSGNKPQKMATLQKFKLLALHCGAAQSPTRSPRTSPLIQLPRRKPSLLMLLSRSGSRRSTRRQDQPVPVQPPPERRNSLKDLFVSSPPFEESEKIEKRREFGLVVVAGGVGPGSPRPGWTGFRYKSLLRRAWRPVLVTIPE</sequence>
<comment type="caution">
    <text evidence="2">The sequence shown here is derived from an EMBL/GenBank/DDBJ whole genome shotgun (WGS) entry which is preliminary data.</text>
</comment>
<reference evidence="2 3" key="1">
    <citation type="journal article" date="2018" name="Nat. Genet.">
        <title>The Rosa genome provides new insights in the design of modern roses.</title>
        <authorList>
            <person name="Bendahmane M."/>
        </authorList>
    </citation>
    <scope>NUCLEOTIDE SEQUENCE [LARGE SCALE GENOMIC DNA]</scope>
    <source>
        <strain evidence="3">cv. Old Blush</strain>
    </source>
</reference>
<dbReference type="Proteomes" id="UP000238479">
    <property type="component" value="Chromosome 4"/>
</dbReference>
<dbReference type="PANTHER" id="PTHR34542:SF1">
    <property type="entry name" value="OS08G0359900 PROTEIN"/>
    <property type="match status" value="1"/>
</dbReference>
<dbReference type="Gramene" id="PRQ40307">
    <property type="protein sequence ID" value="PRQ40307"/>
    <property type="gene ID" value="RchiOBHm_Chr4g0434621"/>
</dbReference>
<dbReference type="EMBL" id="PDCK01000042">
    <property type="protein sequence ID" value="PRQ40307.1"/>
    <property type="molecule type" value="Genomic_DNA"/>
</dbReference>
<proteinExistence type="predicted"/>
<dbReference type="STRING" id="74649.A0A2P6R1J5"/>
<dbReference type="AlphaFoldDB" id="A0A2P6R1J5"/>
<name>A0A2P6R1J5_ROSCH</name>
<gene>
    <name evidence="2" type="ORF">RchiOBHm_Chr4g0434621</name>
</gene>
<keyword evidence="3" id="KW-1185">Reference proteome</keyword>
<protein>
    <submittedName>
        <fullName evidence="2">Uncharacterized protein</fullName>
    </submittedName>
</protein>